<sequence>MASRALLFQGRPLVYFGQGVGGVFSFGLSSSPASLPVLYSDAATSCIICFCCAEVRDNWIICYAHMDCSAAVHNYFAKVEKTFCGSVNLDLFATGAVNYQEPNGNRNCGKELYDTFTERLKEYNLTSEPDTNTNLWIRFNNPDRLFQEPNKLLHHLGYDIHNRQIIEEHIPLEKENNYEELGLQCLAFALNPSPIYWMDNSCTIDIQDLNLRNLWYFASRSTHDTAIRADSTTPEIEPKEYYDNSKAGIKFAQLMQARIK</sequence>
<reference evidence="1" key="1">
    <citation type="submission" date="2021-01" db="EMBL/GenBank/DDBJ databases">
        <authorList>
            <person name="Corre E."/>
            <person name="Pelletier E."/>
            <person name="Niang G."/>
            <person name="Scheremetjew M."/>
            <person name="Finn R."/>
            <person name="Kale V."/>
            <person name="Holt S."/>
            <person name="Cochrane G."/>
            <person name="Meng A."/>
            <person name="Brown T."/>
            <person name="Cohen L."/>
        </authorList>
    </citation>
    <scope>NUCLEOTIDE SEQUENCE</scope>
    <source>
        <strain evidence="1">DIVA3 518/3/11/1/6</strain>
    </source>
</reference>
<evidence type="ECO:0000313" key="1">
    <source>
        <dbReference type="EMBL" id="CAE2214111.1"/>
    </source>
</evidence>
<dbReference type="EMBL" id="HBKP01009129">
    <property type="protein sequence ID" value="CAE2214111.1"/>
    <property type="molecule type" value="Transcribed_RNA"/>
</dbReference>
<organism evidence="1">
    <name type="scientific">Vannella robusta</name>
    <dbReference type="NCBI Taxonomy" id="1487602"/>
    <lineage>
        <taxon>Eukaryota</taxon>
        <taxon>Amoebozoa</taxon>
        <taxon>Discosea</taxon>
        <taxon>Flabellinia</taxon>
        <taxon>Vannellidae</taxon>
        <taxon>Vannella</taxon>
    </lineage>
</organism>
<gene>
    <name evidence="1" type="ORF">VSP0166_LOCUS6431</name>
</gene>
<dbReference type="AlphaFoldDB" id="A0A7S4HZN2"/>
<accession>A0A7S4HZN2</accession>
<proteinExistence type="predicted"/>
<protein>
    <submittedName>
        <fullName evidence="1">Uncharacterized protein</fullName>
    </submittedName>
</protein>
<name>A0A7S4HZN2_9EUKA</name>